<protein>
    <submittedName>
        <fullName evidence="1">Uncharacterized protein</fullName>
    </submittedName>
</protein>
<gene>
    <name evidence="1" type="ORF">KP509_14G072000</name>
</gene>
<dbReference type="AlphaFoldDB" id="A0A8T2T946"/>
<proteinExistence type="predicted"/>
<dbReference type="Proteomes" id="UP000825935">
    <property type="component" value="Chromosome 14"/>
</dbReference>
<comment type="caution">
    <text evidence="1">The sequence shown here is derived from an EMBL/GenBank/DDBJ whole genome shotgun (WGS) entry which is preliminary data.</text>
</comment>
<organism evidence="1 2">
    <name type="scientific">Ceratopteris richardii</name>
    <name type="common">Triangle waterfern</name>
    <dbReference type="NCBI Taxonomy" id="49495"/>
    <lineage>
        <taxon>Eukaryota</taxon>
        <taxon>Viridiplantae</taxon>
        <taxon>Streptophyta</taxon>
        <taxon>Embryophyta</taxon>
        <taxon>Tracheophyta</taxon>
        <taxon>Polypodiopsida</taxon>
        <taxon>Polypodiidae</taxon>
        <taxon>Polypodiales</taxon>
        <taxon>Pteridineae</taxon>
        <taxon>Pteridaceae</taxon>
        <taxon>Parkerioideae</taxon>
        <taxon>Ceratopteris</taxon>
    </lineage>
</organism>
<evidence type="ECO:0000313" key="1">
    <source>
        <dbReference type="EMBL" id="KAH7416030.1"/>
    </source>
</evidence>
<keyword evidence="2" id="KW-1185">Reference proteome</keyword>
<reference evidence="1" key="1">
    <citation type="submission" date="2021-08" db="EMBL/GenBank/DDBJ databases">
        <title>WGS assembly of Ceratopteris richardii.</title>
        <authorList>
            <person name="Marchant D.B."/>
            <person name="Chen G."/>
            <person name="Jenkins J."/>
            <person name="Shu S."/>
            <person name="Leebens-Mack J."/>
            <person name="Grimwood J."/>
            <person name="Schmutz J."/>
            <person name="Soltis P."/>
            <person name="Soltis D."/>
            <person name="Chen Z.-H."/>
        </authorList>
    </citation>
    <scope>NUCLEOTIDE SEQUENCE</scope>
    <source>
        <strain evidence="1">Whitten #5841</strain>
        <tissue evidence="1">Leaf</tissue>
    </source>
</reference>
<sequence>MRRPMRAALRASRQRRTKAKEITQMCLMVAGGQVERLTDKRGCSI</sequence>
<evidence type="ECO:0000313" key="2">
    <source>
        <dbReference type="Proteomes" id="UP000825935"/>
    </source>
</evidence>
<dbReference type="EMBL" id="CM035419">
    <property type="protein sequence ID" value="KAH7416030.1"/>
    <property type="molecule type" value="Genomic_DNA"/>
</dbReference>
<accession>A0A8T2T946</accession>
<name>A0A8T2T946_CERRI</name>